<dbReference type="AlphaFoldDB" id="A0A7C9BJH2"/>
<evidence type="ECO:0000313" key="5">
    <source>
        <dbReference type="EMBL" id="MPR36701.1"/>
    </source>
</evidence>
<comment type="caution">
    <text evidence="5">The sequence shown here is derived from an EMBL/GenBank/DDBJ whole genome shotgun (WGS) entry which is preliminary data.</text>
</comment>
<dbReference type="GO" id="GO:0003700">
    <property type="term" value="F:DNA-binding transcription factor activity"/>
    <property type="evidence" value="ECO:0007669"/>
    <property type="project" value="InterPro"/>
</dbReference>
<protein>
    <submittedName>
        <fullName evidence="5">Helix-turn-helix domain-containing protein</fullName>
    </submittedName>
</protein>
<evidence type="ECO:0000256" key="1">
    <source>
        <dbReference type="ARBA" id="ARBA00023015"/>
    </source>
</evidence>
<proteinExistence type="predicted"/>
<keyword evidence="3" id="KW-0804">Transcription</keyword>
<dbReference type="InterPro" id="IPR037923">
    <property type="entry name" value="HTH-like"/>
</dbReference>
<sequence length="274" mass="31918">MITFGLKQQPLNLKVNNIQSCHLGPEISPEQFISEHFFLYLLTGSMKVFDGNKHYQMVPGDYCIARKNHLVRYTKYKDNGAFEKIIITLDEPFLRTFLDRHPFDVNAFDKSDSFLFIKESRLIKNYIHSLEPYYTGDLVLDENFADIKREELLMIILKSDPGLAGVFFNFGAPAKIDLQAYMNRNFRFNISLERFAFLTGRSLSSFKRDFQNAFGSNPGSWLKKKRLEEAYFQISQQGQKPSDVYLEVGFEDLSHFSFVFKKEFGRSPSEVLQQ</sequence>
<dbReference type="InterPro" id="IPR009057">
    <property type="entry name" value="Homeodomain-like_sf"/>
</dbReference>
<evidence type="ECO:0000259" key="4">
    <source>
        <dbReference type="PROSITE" id="PS01124"/>
    </source>
</evidence>
<dbReference type="SMART" id="SM00342">
    <property type="entry name" value="HTH_ARAC"/>
    <property type="match status" value="1"/>
</dbReference>
<dbReference type="InterPro" id="IPR018060">
    <property type="entry name" value="HTH_AraC"/>
</dbReference>
<keyword evidence="2" id="KW-0238">DNA-binding</keyword>
<evidence type="ECO:0000313" key="6">
    <source>
        <dbReference type="Proteomes" id="UP000479293"/>
    </source>
</evidence>
<name>A0A7C9BJH2_9BACT</name>
<dbReference type="PANTHER" id="PTHR46796">
    <property type="entry name" value="HTH-TYPE TRANSCRIPTIONAL ACTIVATOR RHAS-RELATED"/>
    <property type="match status" value="1"/>
</dbReference>
<gene>
    <name evidence="5" type="ORF">GBK04_26055</name>
</gene>
<dbReference type="GO" id="GO:0043565">
    <property type="term" value="F:sequence-specific DNA binding"/>
    <property type="evidence" value="ECO:0007669"/>
    <property type="project" value="InterPro"/>
</dbReference>
<dbReference type="PROSITE" id="PS01124">
    <property type="entry name" value="HTH_ARAC_FAMILY_2"/>
    <property type="match status" value="1"/>
</dbReference>
<reference evidence="5 6" key="1">
    <citation type="submission" date="2019-10" db="EMBL/GenBank/DDBJ databases">
        <title>Draft Genome Sequence of Cytophagaceae sp. SJW1-29.</title>
        <authorList>
            <person name="Choi A."/>
        </authorList>
    </citation>
    <scope>NUCLEOTIDE SEQUENCE [LARGE SCALE GENOMIC DNA]</scope>
    <source>
        <strain evidence="5 6">SJW1-29</strain>
    </source>
</reference>
<dbReference type="SUPFAM" id="SSF46689">
    <property type="entry name" value="Homeodomain-like"/>
    <property type="match status" value="1"/>
</dbReference>
<dbReference type="Pfam" id="PF22200">
    <property type="entry name" value="ExsA_N"/>
    <property type="match status" value="1"/>
</dbReference>
<dbReference type="Proteomes" id="UP000479293">
    <property type="component" value="Unassembled WGS sequence"/>
</dbReference>
<dbReference type="InterPro" id="IPR054015">
    <property type="entry name" value="ExsA-like_N"/>
</dbReference>
<dbReference type="InterPro" id="IPR050204">
    <property type="entry name" value="AraC_XylS_family_regulators"/>
</dbReference>
<organism evidence="5 6">
    <name type="scientific">Salmonirosea aquatica</name>
    <dbReference type="NCBI Taxonomy" id="2654236"/>
    <lineage>
        <taxon>Bacteria</taxon>
        <taxon>Pseudomonadati</taxon>
        <taxon>Bacteroidota</taxon>
        <taxon>Cytophagia</taxon>
        <taxon>Cytophagales</taxon>
        <taxon>Spirosomataceae</taxon>
        <taxon>Salmonirosea</taxon>
    </lineage>
</organism>
<evidence type="ECO:0000256" key="3">
    <source>
        <dbReference type="ARBA" id="ARBA00023163"/>
    </source>
</evidence>
<evidence type="ECO:0000256" key="2">
    <source>
        <dbReference type="ARBA" id="ARBA00023125"/>
    </source>
</evidence>
<keyword evidence="1" id="KW-0805">Transcription regulation</keyword>
<dbReference type="Pfam" id="PF12833">
    <property type="entry name" value="HTH_18"/>
    <property type="match status" value="1"/>
</dbReference>
<feature type="domain" description="HTH araC/xylS-type" evidence="4">
    <location>
        <begin position="176"/>
        <end position="274"/>
    </location>
</feature>
<dbReference type="EMBL" id="WHLY01000002">
    <property type="protein sequence ID" value="MPR36701.1"/>
    <property type="molecule type" value="Genomic_DNA"/>
</dbReference>
<keyword evidence="6" id="KW-1185">Reference proteome</keyword>
<dbReference type="SUPFAM" id="SSF51215">
    <property type="entry name" value="Regulatory protein AraC"/>
    <property type="match status" value="1"/>
</dbReference>
<dbReference type="Gene3D" id="1.10.10.60">
    <property type="entry name" value="Homeodomain-like"/>
    <property type="match status" value="1"/>
</dbReference>
<accession>A0A7C9BJH2</accession>